<accession>A0A9Q1BCF4</accession>
<dbReference type="GO" id="GO:0005634">
    <property type="term" value="C:nucleus"/>
    <property type="evidence" value="ECO:0007669"/>
    <property type="project" value="TreeGrafter"/>
</dbReference>
<dbReference type="PANTHER" id="PTHR22748">
    <property type="entry name" value="AP ENDONUCLEASE"/>
    <property type="match status" value="1"/>
</dbReference>
<dbReference type="Pfam" id="PF03372">
    <property type="entry name" value="Exo_endo_phos"/>
    <property type="match status" value="1"/>
</dbReference>
<feature type="binding site" evidence="8">
    <location>
        <position position="144"/>
    </location>
    <ligand>
        <name>Mg(2+)</name>
        <dbReference type="ChEBI" id="CHEBI:18420"/>
        <label>1</label>
    </ligand>
</feature>
<evidence type="ECO:0000256" key="7">
    <source>
        <dbReference type="PIRSR" id="PIRSR604808-1"/>
    </source>
</evidence>
<feature type="binding site" evidence="8">
    <location>
        <position position="231"/>
    </location>
    <ligand>
        <name>Mg(2+)</name>
        <dbReference type="ChEBI" id="CHEBI:18420"/>
        <label>1</label>
    </ligand>
</feature>
<sequence length="510" mass="59292">MSSDLKFISFNARGLRQAKKRRKLFAYFHRQNTDLVFLQESHSSLADAKYWTNEWGGRILFSHGSTNSRGVCILFNPQLSYKIIKEELDPFGRYIFVDIEVQNRFLTLACIYAPNIDSPTFFVDLSNSLDRFHGETIILAGDLNFVFNLEMDKTGGNPRTNFKAREKCLNLMAAYELLDIWRERNPLSKLFTWSSNVTTGIHCRLDYFLVSRSLEHSVKDVLLLPGMQSDHSFVCLTFVINDIQRGPGYWKLNNSLLNDPNYVCMVNDLIRIELSQCNIHNPASRWEFLKFKIRSLSINYSKKKAHERRCKEKELIDKIADLERRLYTNESPYLRSQLKDVQNELLLYYNYKLEGTIIRSRARWVEEGEKNTKYFLNLEKRNKSLNSIYKLRKISNGSLIFDNESLLSEIRNFFESLYSSEGCTPDPFFSSLPYDNVDFDLSTCEGELSCNECFQALMSMKNDKAPGCDGLSVNFYKTFWDSIGQLVVDSLNYGYQRGHLSNDQTRGLVT</sequence>
<evidence type="ECO:0000313" key="12">
    <source>
        <dbReference type="Proteomes" id="UP001152320"/>
    </source>
</evidence>
<evidence type="ECO:0000259" key="10">
    <source>
        <dbReference type="Pfam" id="PF03372"/>
    </source>
</evidence>
<feature type="site" description="Transition state stabilizer" evidence="9">
    <location>
        <position position="144"/>
    </location>
</feature>
<keyword evidence="5" id="KW-0378">Hydrolase</keyword>
<evidence type="ECO:0000256" key="6">
    <source>
        <dbReference type="ARBA" id="ARBA00022842"/>
    </source>
</evidence>
<feature type="active site" description="Proton donor/acceptor" evidence="7">
    <location>
        <position position="142"/>
    </location>
</feature>
<feature type="active site" evidence="7">
    <location>
        <position position="112"/>
    </location>
</feature>
<evidence type="ECO:0000256" key="3">
    <source>
        <dbReference type="ARBA" id="ARBA00012115"/>
    </source>
</evidence>
<name>A0A9Q1BCF4_HOLLE</name>
<organism evidence="11 12">
    <name type="scientific">Holothuria leucospilota</name>
    <name type="common">Black long sea cucumber</name>
    <name type="synonym">Mertensiothuria leucospilota</name>
    <dbReference type="NCBI Taxonomy" id="206669"/>
    <lineage>
        <taxon>Eukaryota</taxon>
        <taxon>Metazoa</taxon>
        <taxon>Echinodermata</taxon>
        <taxon>Eleutherozoa</taxon>
        <taxon>Echinozoa</taxon>
        <taxon>Holothuroidea</taxon>
        <taxon>Aspidochirotacea</taxon>
        <taxon>Aspidochirotida</taxon>
        <taxon>Holothuriidae</taxon>
        <taxon>Holothuria</taxon>
    </lineage>
</organism>
<dbReference type="GO" id="GO:0006284">
    <property type="term" value="P:base-excision repair"/>
    <property type="evidence" value="ECO:0007669"/>
    <property type="project" value="TreeGrafter"/>
</dbReference>
<dbReference type="Gene3D" id="3.60.10.10">
    <property type="entry name" value="Endonuclease/exonuclease/phosphatase"/>
    <property type="match status" value="1"/>
</dbReference>
<feature type="domain" description="Endonuclease/exonuclease/phosphatase" evidence="10">
    <location>
        <begin position="8"/>
        <end position="231"/>
    </location>
</feature>
<dbReference type="EMBL" id="JAIZAY010000023">
    <property type="protein sequence ID" value="KAJ8020104.1"/>
    <property type="molecule type" value="Genomic_DNA"/>
</dbReference>
<comment type="cofactor">
    <cofactor evidence="8">
        <name>Mg(2+)</name>
        <dbReference type="ChEBI" id="CHEBI:18420"/>
    </cofactor>
    <cofactor evidence="8">
        <name>Mn(2+)</name>
        <dbReference type="ChEBI" id="CHEBI:29035"/>
    </cofactor>
    <text evidence="8">Probably binds two magnesium or manganese ions per subunit.</text>
</comment>
<comment type="similarity">
    <text evidence="2">Belongs to the DNA repair enzymes AP/ExoA family.</text>
</comment>
<dbReference type="GO" id="GO:0008081">
    <property type="term" value="F:phosphoric diester hydrolase activity"/>
    <property type="evidence" value="ECO:0007669"/>
    <property type="project" value="TreeGrafter"/>
</dbReference>
<feature type="active site" description="Proton acceptor" evidence="7">
    <location>
        <position position="231"/>
    </location>
</feature>
<dbReference type="CDD" id="cd09076">
    <property type="entry name" value="L1-EN"/>
    <property type="match status" value="1"/>
</dbReference>
<dbReference type="PANTHER" id="PTHR22748:SF26">
    <property type="entry name" value="ENDONUCLEASE_EXONUCLEASE_PHOSPHATASE DOMAIN-CONTAINING PROTEIN"/>
    <property type="match status" value="1"/>
</dbReference>
<keyword evidence="8" id="KW-0464">Manganese</keyword>
<feature type="site" description="Important for catalytic activity" evidence="9">
    <location>
        <position position="206"/>
    </location>
</feature>
<comment type="caution">
    <text evidence="11">The sequence shown here is derived from an EMBL/GenBank/DDBJ whole genome shotgun (WGS) entry which is preliminary data.</text>
</comment>
<feature type="binding site" evidence="8">
    <location>
        <position position="40"/>
    </location>
    <ligand>
        <name>Mg(2+)</name>
        <dbReference type="ChEBI" id="CHEBI:18420"/>
        <label>1</label>
    </ligand>
</feature>
<dbReference type="SUPFAM" id="SSF56219">
    <property type="entry name" value="DNase I-like"/>
    <property type="match status" value="1"/>
</dbReference>
<dbReference type="AlphaFoldDB" id="A0A9Q1BCF4"/>
<evidence type="ECO:0000256" key="1">
    <source>
        <dbReference type="ARBA" id="ARBA00000493"/>
    </source>
</evidence>
<dbReference type="InterPro" id="IPR005135">
    <property type="entry name" value="Endo/exonuclease/phosphatase"/>
</dbReference>
<protein>
    <recommendedName>
        <fullName evidence="3">exodeoxyribonuclease III</fullName>
        <ecNumber evidence="3">3.1.11.2</ecNumber>
    </recommendedName>
</protein>
<feature type="binding site" evidence="8">
    <location>
        <position position="11"/>
    </location>
    <ligand>
        <name>Mg(2+)</name>
        <dbReference type="ChEBI" id="CHEBI:18420"/>
        <label>1</label>
    </ligand>
</feature>
<dbReference type="InterPro" id="IPR004808">
    <property type="entry name" value="AP_endonuc_1"/>
</dbReference>
<feature type="site" description="Interaction with DNA substrate" evidence="9">
    <location>
        <position position="231"/>
    </location>
</feature>
<reference evidence="11" key="1">
    <citation type="submission" date="2021-10" db="EMBL/GenBank/DDBJ databases">
        <title>Tropical sea cucumber genome reveals ecological adaptation and Cuvierian tubules defense mechanism.</title>
        <authorList>
            <person name="Chen T."/>
        </authorList>
    </citation>
    <scope>NUCLEOTIDE SEQUENCE</scope>
    <source>
        <strain evidence="11">Nanhai2018</strain>
        <tissue evidence="11">Muscle</tissue>
    </source>
</reference>
<gene>
    <name evidence="11" type="ORF">HOLleu_41957</name>
</gene>
<evidence type="ECO:0000313" key="11">
    <source>
        <dbReference type="EMBL" id="KAJ8020104.1"/>
    </source>
</evidence>
<feature type="binding site" evidence="8">
    <location>
        <position position="230"/>
    </location>
    <ligand>
        <name>Mg(2+)</name>
        <dbReference type="ChEBI" id="CHEBI:18420"/>
        <label>1</label>
    </ligand>
</feature>
<dbReference type="GO" id="GO:0046872">
    <property type="term" value="F:metal ion binding"/>
    <property type="evidence" value="ECO:0007669"/>
    <property type="project" value="UniProtKB-KW"/>
</dbReference>
<evidence type="ECO:0000256" key="2">
    <source>
        <dbReference type="ARBA" id="ARBA00007092"/>
    </source>
</evidence>
<evidence type="ECO:0000256" key="4">
    <source>
        <dbReference type="ARBA" id="ARBA00022723"/>
    </source>
</evidence>
<keyword evidence="12" id="KW-1185">Reference proteome</keyword>
<keyword evidence="6 8" id="KW-0460">Magnesium</keyword>
<dbReference type="Proteomes" id="UP001152320">
    <property type="component" value="Chromosome 23"/>
</dbReference>
<evidence type="ECO:0000256" key="8">
    <source>
        <dbReference type="PIRSR" id="PIRSR604808-2"/>
    </source>
</evidence>
<evidence type="ECO:0000256" key="5">
    <source>
        <dbReference type="ARBA" id="ARBA00022801"/>
    </source>
</evidence>
<evidence type="ECO:0000256" key="9">
    <source>
        <dbReference type="PIRSR" id="PIRSR604808-3"/>
    </source>
</evidence>
<feature type="binding site" evidence="8">
    <location>
        <position position="142"/>
    </location>
    <ligand>
        <name>Mg(2+)</name>
        <dbReference type="ChEBI" id="CHEBI:18420"/>
        <label>1</label>
    </ligand>
</feature>
<proteinExistence type="inferred from homology"/>
<dbReference type="InterPro" id="IPR036691">
    <property type="entry name" value="Endo/exonu/phosph_ase_sf"/>
</dbReference>
<dbReference type="GO" id="GO:0008311">
    <property type="term" value="F:double-stranded DNA 3'-5' DNA exonuclease activity"/>
    <property type="evidence" value="ECO:0007669"/>
    <property type="project" value="UniProtKB-EC"/>
</dbReference>
<comment type="catalytic activity">
    <reaction evidence="1">
        <text>Exonucleolytic cleavage in the 3'- to 5'-direction to yield nucleoside 5'-phosphates.</text>
        <dbReference type="EC" id="3.1.11.2"/>
    </reaction>
</comment>
<dbReference type="EC" id="3.1.11.2" evidence="3"/>
<keyword evidence="4 8" id="KW-0479">Metal-binding</keyword>
<dbReference type="OrthoDB" id="416119at2759"/>
<dbReference type="GO" id="GO:0003906">
    <property type="term" value="F:DNA-(apurinic or apyrimidinic site) endonuclease activity"/>
    <property type="evidence" value="ECO:0007669"/>
    <property type="project" value="TreeGrafter"/>
</dbReference>